<comment type="domain">
    <text evidence="6">The N-terminal domain determines nucleotide recognition and specific binding, while the C-terminal domain determines the specific binding to the target protein.</text>
</comment>
<dbReference type="SUPFAM" id="SSF53448">
    <property type="entry name" value="Nucleotide-diphospho-sugar transferases"/>
    <property type="match status" value="1"/>
</dbReference>
<dbReference type="InterPro" id="IPR025877">
    <property type="entry name" value="MobA-like_NTP_Trfase"/>
</dbReference>
<dbReference type="Pfam" id="PF12804">
    <property type="entry name" value="NTP_transf_3"/>
    <property type="match status" value="1"/>
</dbReference>
<feature type="binding site" evidence="6">
    <location>
        <position position="103"/>
    </location>
    <ligand>
        <name>Mg(2+)</name>
        <dbReference type="ChEBI" id="CHEBI:18420"/>
    </ligand>
</feature>
<keyword evidence="4 6" id="KW-0342">GTP-binding</keyword>
<dbReference type="GO" id="GO:0061603">
    <property type="term" value="F:molybdenum cofactor guanylyltransferase activity"/>
    <property type="evidence" value="ECO:0007669"/>
    <property type="project" value="UniProtKB-EC"/>
</dbReference>
<keyword evidence="3 6" id="KW-0460">Magnesium</keyword>
<comment type="catalytic activity">
    <reaction evidence="6">
        <text>Mo-molybdopterin + GTP + H(+) = Mo-molybdopterin guanine dinucleotide + diphosphate</text>
        <dbReference type="Rhea" id="RHEA:34243"/>
        <dbReference type="ChEBI" id="CHEBI:15378"/>
        <dbReference type="ChEBI" id="CHEBI:33019"/>
        <dbReference type="ChEBI" id="CHEBI:37565"/>
        <dbReference type="ChEBI" id="CHEBI:71302"/>
        <dbReference type="ChEBI" id="CHEBI:71310"/>
        <dbReference type="EC" id="2.7.7.77"/>
    </reaction>
</comment>
<dbReference type="OrthoDB" id="9788394at2"/>
<dbReference type="InterPro" id="IPR013482">
    <property type="entry name" value="Molybde_CF_guanTrfase"/>
</dbReference>
<feature type="binding site" evidence="6">
    <location>
        <position position="51"/>
    </location>
    <ligand>
        <name>GTP</name>
        <dbReference type="ChEBI" id="CHEBI:37565"/>
    </ligand>
</feature>
<dbReference type="CDD" id="cd02503">
    <property type="entry name" value="MobA"/>
    <property type="match status" value="1"/>
</dbReference>
<dbReference type="GO" id="GO:0009085">
    <property type="term" value="P:lysine biosynthetic process"/>
    <property type="evidence" value="ECO:0007669"/>
    <property type="project" value="TreeGrafter"/>
</dbReference>
<dbReference type="PANTHER" id="PTHR19136:SF52">
    <property type="entry name" value="2,3,4,5-TETRAHYDROPYRIDINE-2,6-DICARBOXYLATE N-SUCCINYLTRANSFERASE"/>
    <property type="match status" value="1"/>
</dbReference>
<dbReference type="Gene3D" id="3.90.550.10">
    <property type="entry name" value="Spore Coat Polysaccharide Biosynthesis Protein SpsA, Chain A"/>
    <property type="match status" value="1"/>
</dbReference>
<comment type="similarity">
    <text evidence="6">Belongs to the MobA family.</text>
</comment>
<protein>
    <recommendedName>
        <fullName evidence="6">Molybdenum cofactor guanylyltransferase</fullName>
        <shortName evidence="6">MoCo guanylyltransferase</shortName>
        <ecNumber evidence="6">2.7.7.77</ecNumber>
    </recommendedName>
    <alternativeName>
        <fullName evidence="6">GTP:molybdopterin guanylyltransferase</fullName>
    </alternativeName>
    <alternativeName>
        <fullName evidence="6">Mo-MPT guanylyltransferase</fullName>
    </alternativeName>
    <alternativeName>
        <fullName evidence="6">Molybdopterin guanylyltransferase</fullName>
    </alternativeName>
    <alternativeName>
        <fullName evidence="6">Molybdopterin-guanine dinucleotide synthase</fullName>
        <shortName evidence="6">MGD synthase</shortName>
    </alternativeName>
</protein>
<dbReference type="EMBL" id="JRFJ01000003">
    <property type="protein sequence ID" value="KHJ54196.1"/>
    <property type="molecule type" value="Genomic_DNA"/>
</dbReference>
<dbReference type="GO" id="GO:0005737">
    <property type="term" value="C:cytoplasm"/>
    <property type="evidence" value="ECO:0007669"/>
    <property type="project" value="UniProtKB-SubCell"/>
</dbReference>
<keyword evidence="2 6" id="KW-0547">Nucleotide-binding</keyword>
<dbReference type="EC" id="2.7.7.77" evidence="6"/>
<evidence type="ECO:0000313" key="8">
    <source>
        <dbReference type="EMBL" id="KHJ54196.1"/>
    </source>
</evidence>
<keyword evidence="1 6" id="KW-0808">Transferase</keyword>
<keyword evidence="5 6" id="KW-0501">Molybdenum cofactor biosynthesis</keyword>
<dbReference type="GO" id="GO:0006777">
    <property type="term" value="P:Mo-molybdopterin cofactor biosynthetic process"/>
    <property type="evidence" value="ECO:0007669"/>
    <property type="project" value="UniProtKB-KW"/>
</dbReference>
<dbReference type="GO" id="GO:0005525">
    <property type="term" value="F:GTP binding"/>
    <property type="evidence" value="ECO:0007669"/>
    <property type="project" value="UniProtKB-UniRule"/>
</dbReference>
<feature type="domain" description="MobA-like NTP transferase" evidence="7">
    <location>
        <begin position="5"/>
        <end position="158"/>
    </location>
</feature>
<feature type="binding site" evidence="6">
    <location>
        <begin position="8"/>
        <end position="10"/>
    </location>
    <ligand>
        <name>GTP</name>
        <dbReference type="ChEBI" id="CHEBI:37565"/>
    </ligand>
</feature>
<evidence type="ECO:0000256" key="2">
    <source>
        <dbReference type="ARBA" id="ARBA00022741"/>
    </source>
</evidence>
<comment type="function">
    <text evidence="6">Transfers a GMP moiety from GTP to Mo-molybdopterin (Mo-MPT) cofactor (Moco or molybdenum cofactor) to form Mo-molybdopterin guanine dinucleotide (Mo-MGD) cofactor.</text>
</comment>
<feature type="binding site" evidence="6">
    <location>
        <position position="23"/>
    </location>
    <ligand>
        <name>GTP</name>
        <dbReference type="ChEBI" id="CHEBI:37565"/>
    </ligand>
</feature>
<evidence type="ECO:0000256" key="1">
    <source>
        <dbReference type="ARBA" id="ARBA00022679"/>
    </source>
</evidence>
<sequence length="204" mass="21939">MSLAGAILAGGAGSRMQPSNVPKPLLEIAGRPLLAYVVERLEGRVHPLLINSPPHEGFERFGLPLAPDLRPERLGPLAGMEAVYARLSTGYPQPAHILFAPADTPFLPDDFVSRMTRSSGRVRIARSGGRLHPTASLWPMDALSGLGAYLETPGCRRSVLDYAHLQGFDVEDFPAGHGIDPFFNVNRPADLDIANAHLTPPPAQ</sequence>
<reference evidence="8 9" key="1">
    <citation type="submission" date="2014-09" db="EMBL/GenBank/DDBJ databases">
        <title>Isolation and characterization of Aurantimonas altamirensis ON-56566 from clinical sample following a dog bite.</title>
        <authorList>
            <person name="Eshaghi A."/>
            <person name="Li A."/>
            <person name="Shahinas D."/>
            <person name="Bahn P."/>
            <person name="Kus J.V."/>
            <person name="Patel S.N."/>
        </authorList>
    </citation>
    <scope>NUCLEOTIDE SEQUENCE [LARGE SCALE GENOMIC DNA]</scope>
    <source>
        <strain evidence="8 9">ON-56566</strain>
    </source>
</reference>
<proteinExistence type="inferred from homology"/>
<comment type="caution">
    <text evidence="8">The sequence shown here is derived from an EMBL/GenBank/DDBJ whole genome shotgun (WGS) entry which is preliminary data.</text>
</comment>
<feature type="binding site" evidence="6">
    <location>
        <position position="68"/>
    </location>
    <ligand>
        <name>GTP</name>
        <dbReference type="ChEBI" id="CHEBI:37565"/>
    </ligand>
</feature>
<dbReference type="InterPro" id="IPR029044">
    <property type="entry name" value="Nucleotide-diphossugar_trans"/>
</dbReference>
<gene>
    <name evidence="6" type="primary">mobA</name>
    <name evidence="8" type="ORF">LA66_12075</name>
</gene>
<evidence type="ECO:0000313" key="9">
    <source>
        <dbReference type="Proteomes" id="UP000030826"/>
    </source>
</evidence>
<dbReference type="PANTHER" id="PTHR19136">
    <property type="entry name" value="MOLYBDENUM COFACTOR GUANYLYLTRANSFERASE"/>
    <property type="match status" value="1"/>
</dbReference>
<dbReference type="RefSeq" id="WP_039193376.1">
    <property type="nucleotide sequence ID" value="NZ_JRFJ01000003.1"/>
</dbReference>
<dbReference type="GO" id="GO:0019877">
    <property type="term" value="P:diaminopimelate biosynthetic process"/>
    <property type="evidence" value="ECO:0007669"/>
    <property type="project" value="TreeGrafter"/>
</dbReference>
<accession>A0A0B1Q487</accession>
<comment type="cofactor">
    <cofactor evidence="6">
        <name>Mg(2+)</name>
        <dbReference type="ChEBI" id="CHEBI:18420"/>
    </cofactor>
</comment>
<feature type="binding site" evidence="6">
    <location>
        <position position="103"/>
    </location>
    <ligand>
        <name>GTP</name>
        <dbReference type="ChEBI" id="CHEBI:37565"/>
    </ligand>
</feature>
<evidence type="ECO:0000256" key="3">
    <source>
        <dbReference type="ARBA" id="ARBA00022842"/>
    </source>
</evidence>
<dbReference type="STRING" id="370622.LA66_12075"/>
<comment type="subunit">
    <text evidence="6">Monomer.</text>
</comment>
<organism evidence="8 9">
    <name type="scientific">Aureimonas altamirensis</name>
    <dbReference type="NCBI Taxonomy" id="370622"/>
    <lineage>
        <taxon>Bacteria</taxon>
        <taxon>Pseudomonadati</taxon>
        <taxon>Pseudomonadota</taxon>
        <taxon>Alphaproteobacteria</taxon>
        <taxon>Hyphomicrobiales</taxon>
        <taxon>Aurantimonadaceae</taxon>
        <taxon>Aureimonas</taxon>
    </lineage>
</organism>
<dbReference type="Proteomes" id="UP000030826">
    <property type="component" value="Unassembled WGS sequence"/>
</dbReference>
<evidence type="ECO:0000256" key="5">
    <source>
        <dbReference type="ARBA" id="ARBA00023150"/>
    </source>
</evidence>
<dbReference type="HAMAP" id="MF_00316">
    <property type="entry name" value="MobA"/>
    <property type="match status" value="1"/>
</dbReference>
<dbReference type="GO" id="GO:0046872">
    <property type="term" value="F:metal ion binding"/>
    <property type="evidence" value="ECO:0007669"/>
    <property type="project" value="UniProtKB-KW"/>
</dbReference>
<evidence type="ECO:0000256" key="6">
    <source>
        <dbReference type="HAMAP-Rule" id="MF_00316"/>
    </source>
</evidence>
<dbReference type="AlphaFoldDB" id="A0A0B1Q487"/>
<evidence type="ECO:0000259" key="7">
    <source>
        <dbReference type="Pfam" id="PF12804"/>
    </source>
</evidence>
<comment type="subcellular location">
    <subcellularLocation>
        <location evidence="6">Cytoplasm</location>
    </subcellularLocation>
</comment>
<name>A0A0B1Q487_9HYPH</name>
<evidence type="ECO:0000256" key="4">
    <source>
        <dbReference type="ARBA" id="ARBA00023134"/>
    </source>
</evidence>
<keyword evidence="6" id="KW-0963">Cytoplasm</keyword>
<keyword evidence="6" id="KW-0479">Metal-binding</keyword>